<evidence type="ECO:0000256" key="1">
    <source>
        <dbReference type="ARBA" id="ARBA00005234"/>
    </source>
</evidence>
<dbReference type="EMBL" id="KN823028">
    <property type="protein sequence ID" value="KIO26201.1"/>
    <property type="molecule type" value="Genomic_DNA"/>
</dbReference>
<dbReference type="GO" id="GO:0008234">
    <property type="term" value="F:cysteine-type peptidase activity"/>
    <property type="evidence" value="ECO:0007669"/>
    <property type="project" value="InterPro"/>
</dbReference>
<evidence type="ECO:0000313" key="7">
    <source>
        <dbReference type="Proteomes" id="UP000054248"/>
    </source>
</evidence>
<evidence type="ECO:0000313" key="6">
    <source>
        <dbReference type="EMBL" id="KIO26201.1"/>
    </source>
</evidence>
<dbReference type="Gene3D" id="3.40.395.10">
    <property type="entry name" value="Adenoviral Proteinase, Chain A"/>
    <property type="match status" value="1"/>
</dbReference>
<accession>A0A0C3QHR0</accession>
<dbReference type="Pfam" id="PF02902">
    <property type="entry name" value="Peptidase_C48"/>
    <property type="match status" value="1"/>
</dbReference>
<keyword evidence="7" id="KW-1185">Reference proteome</keyword>
<dbReference type="PROSITE" id="PS50600">
    <property type="entry name" value="ULP_PROTEASE"/>
    <property type="match status" value="1"/>
</dbReference>
<evidence type="ECO:0000259" key="5">
    <source>
        <dbReference type="PROSITE" id="PS50600"/>
    </source>
</evidence>
<dbReference type="AlphaFoldDB" id="A0A0C3QHR0"/>
<proteinExistence type="inferred from homology"/>
<organism evidence="6 7">
    <name type="scientific">Tulasnella calospora MUT 4182</name>
    <dbReference type="NCBI Taxonomy" id="1051891"/>
    <lineage>
        <taxon>Eukaryota</taxon>
        <taxon>Fungi</taxon>
        <taxon>Dikarya</taxon>
        <taxon>Basidiomycota</taxon>
        <taxon>Agaricomycotina</taxon>
        <taxon>Agaricomycetes</taxon>
        <taxon>Cantharellales</taxon>
        <taxon>Tulasnellaceae</taxon>
        <taxon>Tulasnella</taxon>
    </lineage>
</organism>
<dbReference type="SUPFAM" id="SSF54001">
    <property type="entry name" value="Cysteine proteinases"/>
    <property type="match status" value="1"/>
</dbReference>
<feature type="compositionally biased region" description="Acidic residues" evidence="4">
    <location>
        <begin position="196"/>
        <end position="210"/>
    </location>
</feature>
<dbReference type="OrthoDB" id="3260096at2759"/>
<dbReference type="GO" id="GO:0006508">
    <property type="term" value="P:proteolysis"/>
    <property type="evidence" value="ECO:0007669"/>
    <property type="project" value="UniProtKB-KW"/>
</dbReference>
<reference evidence="7" key="2">
    <citation type="submission" date="2015-01" db="EMBL/GenBank/DDBJ databases">
        <title>Evolutionary Origins and Diversification of the Mycorrhizal Mutualists.</title>
        <authorList>
            <consortium name="DOE Joint Genome Institute"/>
            <consortium name="Mycorrhizal Genomics Consortium"/>
            <person name="Kohler A."/>
            <person name="Kuo A."/>
            <person name="Nagy L.G."/>
            <person name="Floudas D."/>
            <person name="Copeland A."/>
            <person name="Barry K.W."/>
            <person name="Cichocki N."/>
            <person name="Veneault-Fourrey C."/>
            <person name="LaButti K."/>
            <person name="Lindquist E.A."/>
            <person name="Lipzen A."/>
            <person name="Lundell T."/>
            <person name="Morin E."/>
            <person name="Murat C."/>
            <person name="Riley R."/>
            <person name="Ohm R."/>
            <person name="Sun H."/>
            <person name="Tunlid A."/>
            <person name="Henrissat B."/>
            <person name="Grigoriev I.V."/>
            <person name="Hibbett D.S."/>
            <person name="Martin F."/>
        </authorList>
    </citation>
    <scope>NUCLEOTIDE SEQUENCE [LARGE SCALE GENOMIC DNA]</scope>
    <source>
        <strain evidence="7">MUT 4182</strain>
    </source>
</reference>
<feature type="domain" description="Ubiquitin-like protease family profile" evidence="5">
    <location>
        <begin position="1"/>
        <end position="166"/>
    </location>
</feature>
<evidence type="ECO:0000256" key="3">
    <source>
        <dbReference type="ARBA" id="ARBA00022801"/>
    </source>
</evidence>
<dbReference type="InterPro" id="IPR003653">
    <property type="entry name" value="Peptidase_C48_C"/>
</dbReference>
<keyword evidence="2" id="KW-0645">Protease</keyword>
<feature type="region of interest" description="Disordered" evidence="4">
    <location>
        <begin position="196"/>
        <end position="217"/>
    </location>
</feature>
<feature type="region of interest" description="Disordered" evidence="4">
    <location>
        <begin position="266"/>
        <end position="301"/>
    </location>
</feature>
<sequence>MLHTRDLALLLGPHWLDDEVLNAGCDWIRQQSLGSPSTKSSLILGTHYLTHISNRLADRHIPFHLRKRSVFEQRIAAGSIQSIFIPINIRNIHWTLVKVDCPRSLLAYGDSLNRRATIPPETRALLLRWLADLLPQATFTETSLAVPQQEDGNSCGVIVMTEIAHHCLGLPVFEPKEPQSIRMECFLRLTTCYGESDEGGDSDDGEEEGIPDSQGVDLPQLVLWPTDEDFASAAKLAAIEVQTMMTFLGIDTTRLFDDSAPCPCSVFKPQDGGPPSPSNRTRGKSDDDLQAGDASARIESHGTKQEISFRDVLRTRDELPILTSAEDNELDGIALGIVAVEAEILQRIDALGEPRYDLQHHLHFSLFH</sequence>
<dbReference type="GO" id="GO:0019783">
    <property type="term" value="F:ubiquitin-like protein peptidase activity"/>
    <property type="evidence" value="ECO:0007669"/>
    <property type="project" value="UniProtKB-ARBA"/>
</dbReference>
<reference evidence="6 7" key="1">
    <citation type="submission" date="2014-04" db="EMBL/GenBank/DDBJ databases">
        <authorList>
            <consortium name="DOE Joint Genome Institute"/>
            <person name="Kuo A."/>
            <person name="Girlanda M."/>
            <person name="Perotto S."/>
            <person name="Kohler A."/>
            <person name="Nagy L.G."/>
            <person name="Floudas D."/>
            <person name="Copeland A."/>
            <person name="Barry K.W."/>
            <person name="Cichocki N."/>
            <person name="Veneault-Fourrey C."/>
            <person name="LaButti K."/>
            <person name="Lindquist E.A."/>
            <person name="Lipzen A."/>
            <person name="Lundell T."/>
            <person name="Morin E."/>
            <person name="Murat C."/>
            <person name="Sun H."/>
            <person name="Tunlid A."/>
            <person name="Henrissat B."/>
            <person name="Grigoriev I.V."/>
            <person name="Hibbett D.S."/>
            <person name="Martin F."/>
            <person name="Nordberg H.P."/>
            <person name="Cantor M.N."/>
            <person name="Hua S.X."/>
        </authorList>
    </citation>
    <scope>NUCLEOTIDE SEQUENCE [LARGE SCALE GENOMIC DNA]</scope>
    <source>
        <strain evidence="6 7">MUT 4182</strain>
    </source>
</reference>
<dbReference type="HOGENOM" id="CLU_752703_0_0_1"/>
<dbReference type="Proteomes" id="UP000054248">
    <property type="component" value="Unassembled WGS sequence"/>
</dbReference>
<protein>
    <recommendedName>
        <fullName evidence="5">Ubiquitin-like protease family profile domain-containing protein</fullName>
    </recommendedName>
</protein>
<name>A0A0C3QHR0_9AGAM</name>
<keyword evidence="3" id="KW-0378">Hydrolase</keyword>
<comment type="similarity">
    <text evidence="1">Belongs to the peptidase C48 family.</text>
</comment>
<dbReference type="STRING" id="1051891.A0A0C3QHR0"/>
<dbReference type="InterPro" id="IPR038765">
    <property type="entry name" value="Papain-like_cys_pep_sf"/>
</dbReference>
<gene>
    <name evidence="6" type="ORF">M407DRAFT_24532</name>
</gene>
<evidence type="ECO:0000256" key="4">
    <source>
        <dbReference type="SAM" id="MobiDB-lite"/>
    </source>
</evidence>
<evidence type="ECO:0000256" key="2">
    <source>
        <dbReference type="ARBA" id="ARBA00022670"/>
    </source>
</evidence>